<evidence type="ECO:0000313" key="2">
    <source>
        <dbReference type="EMBL" id="KAF6223282.1"/>
    </source>
</evidence>
<dbReference type="Proteomes" id="UP000593566">
    <property type="component" value="Unassembled WGS sequence"/>
</dbReference>
<name>A0A8H6FCE7_9LECA</name>
<dbReference type="AlphaFoldDB" id="A0A8H6FCE7"/>
<feature type="compositionally biased region" description="Basic and acidic residues" evidence="1">
    <location>
        <begin position="23"/>
        <end position="61"/>
    </location>
</feature>
<evidence type="ECO:0000313" key="3">
    <source>
        <dbReference type="Proteomes" id="UP000593566"/>
    </source>
</evidence>
<accession>A0A8H6FCE7</accession>
<gene>
    <name evidence="2" type="ORF">HO133_000124</name>
</gene>
<dbReference type="RefSeq" id="XP_037152499.1">
    <property type="nucleotide sequence ID" value="XM_037291064.1"/>
</dbReference>
<keyword evidence="3" id="KW-1185">Reference proteome</keyword>
<dbReference type="EMBL" id="JACCJB010000010">
    <property type="protein sequence ID" value="KAF6223282.1"/>
    <property type="molecule type" value="Genomic_DNA"/>
</dbReference>
<dbReference type="GeneID" id="59328543"/>
<protein>
    <submittedName>
        <fullName evidence="2">Uncharacterized protein</fullName>
    </submittedName>
</protein>
<organism evidence="2 3">
    <name type="scientific">Letharia lupina</name>
    <dbReference type="NCBI Taxonomy" id="560253"/>
    <lineage>
        <taxon>Eukaryota</taxon>
        <taxon>Fungi</taxon>
        <taxon>Dikarya</taxon>
        <taxon>Ascomycota</taxon>
        <taxon>Pezizomycotina</taxon>
        <taxon>Lecanoromycetes</taxon>
        <taxon>OSLEUM clade</taxon>
        <taxon>Lecanoromycetidae</taxon>
        <taxon>Lecanorales</taxon>
        <taxon>Lecanorineae</taxon>
        <taxon>Parmeliaceae</taxon>
        <taxon>Letharia</taxon>
    </lineage>
</organism>
<comment type="caution">
    <text evidence="2">The sequence shown here is derived from an EMBL/GenBank/DDBJ whole genome shotgun (WGS) entry which is preliminary data.</text>
</comment>
<proteinExistence type="predicted"/>
<sequence>MTTTKTDFCLAQIRYDLLSEPANRTRYDETRDIRLQQKKAEGGDGKMEKLEKAIERFADERKKRREEEEEEEEDAPRKEMRKKPRK</sequence>
<feature type="region of interest" description="Disordered" evidence="1">
    <location>
        <begin position="20"/>
        <end position="86"/>
    </location>
</feature>
<reference evidence="2 3" key="1">
    <citation type="journal article" date="2020" name="Genomics">
        <title>Complete, high-quality genomes from long-read metagenomic sequencing of two wolf lichen thalli reveals enigmatic genome architecture.</title>
        <authorList>
            <person name="McKenzie S.K."/>
            <person name="Walston R.F."/>
            <person name="Allen J.L."/>
        </authorList>
    </citation>
    <scope>NUCLEOTIDE SEQUENCE [LARGE SCALE GENOMIC DNA]</scope>
    <source>
        <strain evidence="2">WasteWater1</strain>
    </source>
</reference>
<evidence type="ECO:0000256" key="1">
    <source>
        <dbReference type="SAM" id="MobiDB-lite"/>
    </source>
</evidence>